<dbReference type="OrthoDB" id="9156303at2"/>
<evidence type="ECO:0000313" key="1">
    <source>
        <dbReference type="EMBL" id="VVE74199.1"/>
    </source>
</evidence>
<dbReference type="EMBL" id="CABPSQ010000013">
    <property type="protein sequence ID" value="VVE74199.1"/>
    <property type="molecule type" value="Genomic_DNA"/>
</dbReference>
<gene>
    <name evidence="1" type="ORF">PCA31118_04701</name>
</gene>
<evidence type="ECO:0000313" key="2">
    <source>
        <dbReference type="Proteomes" id="UP000414136"/>
    </source>
</evidence>
<dbReference type="Proteomes" id="UP000414136">
    <property type="component" value="Unassembled WGS sequence"/>
</dbReference>
<accession>A0A5E5AKJ1</accession>
<name>A0A5E5AKJ1_9BURK</name>
<keyword evidence="2" id="KW-1185">Reference proteome</keyword>
<organism evidence="1 2">
    <name type="scientific">Pandoraea captiosa</name>
    <dbReference type="NCBI Taxonomy" id="2508302"/>
    <lineage>
        <taxon>Bacteria</taxon>
        <taxon>Pseudomonadati</taxon>
        <taxon>Pseudomonadota</taxon>
        <taxon>Betaproteobacteria</taxon>
        <taxon>Burkholderiales</taxon>
        <taxon>Burkholderiaceae</taxon>
        <taxon>Pandoraea</taxon>
    </lineage>
</organism>
<dbReference type="RefSeq" id="WP_150627365.1">
    <property type="nucleotide sequence ID" value="NZ_CABPSQ010000013.1"/>
</dbReference>
<reference evidence="1 2" key="1">
    <citation type="submission" date="2019-08" db="EMBL/GenBank/DDBJ databases">
        <authorList>
            <person name="Peeters C."/>
        </authorList>
    </citation>
    <scope>NUCLEOTIDE SEQUENCE [LARGE SCALE GENOMIC DNA]</scope>
    <source>
        <strain evidence="1 2">LMG 31118</strain>
    </source>
</reference>
<protein>
    <submittedName>
        <fullName evidence="1">Uncharacterized protein</fullName>
    </submittedName>
</protein>
<dbReference type="AlphaFoldDB" id="A0A5E5AKJ1"/>
<proteinExistence type="predicted"/>
<sequence length="77" mass="8451">MGDIAEMMLDGTLCEGCGTYLGRADSFPQRCRSCAKDGWSGVIQPQKVTCQHCGRRVKASGLTDHIRDVHPERGEQV</sequence>